<dbReference type="SMART" id="SM00342">
    <property type="entry name" value="HTH_ARAC"/>
    <property type="match status" value="1"/>
</dbReference>
<protein>
    <submittedName>
        <fullName evidence="5">Helix-turn-helix domain-containing protein</fullName>
    </submittedName>
</protein>
<dbReference type="PANTHER" id="PTHR11019">
    <property type="entry name" value="HTH-TYPE TRANSCRIPTIONAL REGULATOR NIMR"/>
    <property type="match status" value="1"/>
</dbReference>
<evidence type="ECO:0000256" key="3">
    <source>
        <dbReference type="ARBA" id="ARBA00023163"/>
    </source>
</evidence>
<organism evidence="5 6">
    <name type="scientific">Paractinoplanes globisporus</name>
    <dbReference type="NCBI Taxonomy" id="113565"/>
    <lineage>
        <taxon>Bacteria</taxon>
        <taxon>Bacillati</taxon>
        <taxon>Actinomycetota</taxon>
        <taxon>Actinomycetes</taxon>
        <taxon>Micromonosporales</taxon>
        <taxon>Micromonosporaceae</taxon>
        <taxon>Paractinoplanes</taxon>
    </lineage>
</organism>
<dbReference type="SUPFAM" id="SSF46689">
    <property type="entry name" value="Homeodomain-like"/>
    <property type="match status" value="1"/>
</dbReference>
<keyword evidence="2" id="KW-0238">DNA-binding</keyword>
<dbReference type="PROSITE" id="PS01124">
    <property type="entry name" value="HTH_ARAC_FAMILY_2"/>
    <property type="match status" value="1"/>
</dbReference>
<dbReference type="InterPro" id="IPR018060">
    <property type="entry name" value="HTH_AraC"/>
</dbReference>
<dbReference type="Pfam" id="PF12833">
    <property type="entry name" value="HTH_18"/>
    <property type="match status" value="1"/>
</dbReference>
<keyword evidence="1" id="KW-0805">Transcription regulation</keyword>
<evidence type="ECO:0000313" key="6">
    <source>
        <dbReference type="Proteomes" id="UP001602245"/>
    </source>
</evidence>
<comment type="caution">
    <text evidence="5">The sequence shown here is derived from an EMBL/GenBank/DDBJ whole genome shotgun (WGS) entry which is preliminary data.</text>
</comment>
<dbReference type="InterPro" id="IPR018062">
    <property type="entry name" value="HTH_AraC-typ_CS"/>
</dbReference>
<dbReference type="PANTHER" id="PTHR11019:SF199">
    <property type="entry name" value="HTH-TYPE TRANSCRIPTIONAL REGULATOR NIMR"/>
    <property type="match status" value="1"/>
</dbReference>
<evidence type="ECO:0000256" key="1">
    <source>
        <dbReference type="ARBA" id="ARBA00023015"/>
    </source>
</evidence>
<dbReference type="InterPro" id="IPR014710">
    <property type="entry name" value="RmlC-like_jellyroll"/>
</dbReference>
<dbReference type="InterPro" id="IPR011051">
    <property type="entry name" value="RmlC_Cupin_sf"/>
</dbReference>
<dbReference type="Proteomes" id="UP001602245">
    <property type="component" value="Unassembled WGS sequence"/>
</dbReference>
<evidence type="ECO:0000256" key="2">
    <source>
        <dbReference type="ARBA" id="ARBA00023125"/>
    </source>
</evidence>
<dbReference type="Gene3D" id="1.10.10.60">
    <property type="entry name" value="Homeodomain-like"/>
    <property type="match status" value="1"/>
</dbReference>
<dbReference type="InterPro" id="IPR009057">
    <property type="entry name" value="Homeodomain-like_sf"/>
</dbReference>
<gene>
    <name evidence="5" type="ORF">ACFY35_14635</name>
</gene>
<dbReference type="SUPFAM" id="SSF51182">
    <property type="entry name" value="RmlC-like cupins"/>
    <property type="match status" value="1"/>
</dbReference>
<dbReference type="InterPro" id="IPR020449">
    <property type="entry name" value="Tscrpt_reg_AraC-type_HTH"/>
</dbReference>
<proteinExistence type="predicted"/>
<accession>A0ABW6WBI6</accession>
<dbReference type="CDD" id="cd06124">
    <property type="entry name" value="cupin_NimR-like_N"/>
    <property type="match status" value="1"/>
</dbReference>
<dbReference type="Gene3D" id="2.60.120.10">
    <property type="entry name" value="Jelly Rolls"/>
    <property type="match status" value="1"/>
</dbReference>
<dbReference type="InterPro" id="IPR003313">
    <property type="entry name" value="AraC-bd"/>
</dbReference>
<feature type="domain" description="HTH araC/xylS-type" evidence="4">
    <location>
        <begin position="174"/>
        <end position="271"/>
    </location>
</feature>
<dbReference type="PRINTS" id="PR00032">
    <property type="entry name" value="HTHARAC"/>
</dbReference>
<keyword evidence="6" id="KW-1185">Reference proteome</keyword>
<dbReference type="PROSITE" id="PS00041">
    <property type="entry name" value="HTH_ARAC_FAMILY_1"/>
    <property type="match status" value="1"/>
</dbReference>
<sequence>MTVPADSANNPVRVATTGLVELRADPRRSAGSLMYDGDGVETGRHFHDVHEIEYACRGLVEVRTETAHYLLPPHQAAWIPAGLPHRTTLHAGAQTLAVLFDPGLISPPGDRVRIIAVSPMLREMFLHSERWPIGRAESGPHADSFFQTLAYVVAEALDDEMPLNLPVTTDPAVAAAADYTRAHLAGVTAGEVARAVRVSERTLRRAFHTRMGMSWRTYLLRARVLRAMAMLAEDDRSVLEVSIAVGFDDVGAFARSFARHCGETPSAYRRRVTAGAGGPGPAGDR</sequence>
<evidence type="ECO:0000259" key="4">
    <source>
        <dbReference type="PROSITE" id="PS01124"/>
    </source>
</evidence>
<dbReference type="EMBL" id="JBIAZU010000002">
    <property type="protein sequence ID" value="MFF5290679.1"/>
    <property type="molecule type" value="Genomic_DNA"/>
</dbReference>
<dbReference type="RefSeq" id="WP_211216488.1">
    <property type="nucleotide sequence ID" value="NZ_JBIAZU010000002.1"/>
</dbReference>
<dbReference type="Pfam" id="PF02311">
    <property type="entry name" value="AraC_binding"/>
    <property type="match status" value="1"/>
</dbReference>
<name>A0ABW6WBI6_9ACTN</name>
<evidence type="ECO:0000313" key="5">
    <source>
        <dbReference type="EMBL" id="MFF5290679.1"/>
    </source>
</evidence>
<keyword evidence="3" id="KW-0804">Transcription</keyword>
<reference evidence="5 6" key="1">
    <citation type="submission" date="2024-10" db="EMBL/GenBank/DDBJ databases">
        <title>The Natural Products Discovery Center: Release of the First 8490 Sequenced Strains for Exploring Actinobacteria Biosynthetic Diversity.</title>
        <authorList>
            <person name="Kalkreuter E."/>
            <person name="Kautsar S.A."/>
            <person name="Yang D."/>
            <person name="Bader C.D."/>
            <person name="Teijaro C.N."/>
            <person name="Fluegel L."/>
            <person name="Davis C.M."/>
            <person name="Simpson J.R."/>
            <person name="Lauterbach L."/>
            <person name="Steele A.D."/>
            <person name="Gui C."/>
            <person name="Meng S."/>
            <person name="Li G."/>
            <person name="Viehrig K."/>
            <person name="Ye F."/>
            <person name="Su P."/>
            <person name="Kiefer A.F."/>
            <person name="Nichols A."/>
            <person name="Cepeda A.J."/>
            <person name="Yan W."/>
            <person name="Fan B."/>
            <person name="Jiang Y."/>
            <person name="Adhikari A."/>
            <person name="Zheng C.-J."/>
            <person name="Schuster L."/>
            <person name="Cowan T.M."/>
            <person name="Smanski M.J."/>
            <person name="Chevrette M.G."/>
            <person name="De Carvalho L.P.S."/>
            <person name="Shen B."/>
        </authorList>
    </citation>
    <scope>NUCLEOTIDE SEQUENCE [LARGE SCALE GENOMIC DNA]</scope>
    <source>
        <strain evidence="5 6">NPDC000087</strain>
    </source>
</reference>